<evidence type="ECO:0000256" key="7">
    <source>
        <dbReference type="ARBA" id="ARBA00022842"/>
    </source>
</evidence>
<proteinExistence type="inferred from homology"/>
<evidence type="ECO:0000256" key="9">
    <source>
        <dbReference type="HAMAP-Rule" id="MF_01471"/>
    </source>
</evidence>
<reference evidence="11" key="1">
    <citation type="submission" date="2012-11" db="EMBL/GenBank/DDBJ databases">
        <authorList>
            <person name="Lucero-Rivera Y.E."/>
            <person name="Tovar-Ramirez D."/>
        </authorList>
    </citation>
    <scope>NUCLEOTIDE SEQUENCE [LARGE SCALE GENOMIC DNA]</scope>
    <source>
        <strain evidence="11">Araruama</strain>
    </source>
</reference>
<dbReference type="SUPFAM" id="SSF143430">
    <property type="entry name" value="TTP0101/SSO1404-like"/>
    <property type="match status" value="1"/>
</dbReference>
<accession>A0A1V1NYX3</accession>
<dbReference type="EC" id="3.1.-.-" evidence="9"/>
<dbReference type="HAMAP" id="MF_01471">
    <property type="entry name" value="Cas2"/>
    <property type="match status" value="1"/>
</dbReference>
<comment type="caution">
    <text evidence="10">The sequence shown here is derived from an EMBL/GenBank/DDBJ whole genome shotgun (WGS) entry which is preliminary data.</text>
</comment>
<dbReference type="PANTHER" id="PTHR34405:SF3">
    <property type="entry name" value="CRISPR-ASSOCIATED ENDORIBONUCLEASE CAS2 3"/>
    <property type="match status" value="1"/>
</dbReference>
<dbReference type="GO" id="GO:0046872">
    <property type="term" value="F:metal ion binding"/>
    <property type="evidence" value="ECO:0007669"/>
    <property type="project" value="UniProtKB-UniRule"/>
</dbReference>
<dbReference type="GO" id="GO:0043571">
    <property type="term" value="P:maintenance of CRISPR repeat elements"/>
    <property type="evidence" value="ECO:0007669"/>
    <property type="project" value="UniProtKB-UniRule"/>
</dbReference>
<dbReference type="Pfam" id="PF09827">
    <property type="entry name" value="CRISPR_Cas2"/>
    <property type="match status" value="1"/>
</dbReference>
<evidence type="ECO:0000256" key="2">
    <source>
        <dbReference type="ARBA" id="ARBA00009959"/>
    </source>
</evidence>
<evidence type="ECO:0000256" key="5">
    <source>
        <dbReference type="ARBA" id="ARBA00022759"/>
    </source>
</evidence>
<dbReference type="Gene3D" id="3.30.70.240">
    <property type="match status" value="1"/>
</dbReference>
<feature type="binding site" evidence="9">
    <location>
        <position position="12"/>
    </location>
    <ligand>
        <name>Mg(2+)</name>
        <dbReference type="ChEBI" id="CHEBI:18420"/>
        <note>catalytic</note>
    </ligand>
</feature>
<evidence type="ECO:0000313" key="11">
    <source>
        <dbReference type="Proteomes" id="UP000189670"/>
    </source>
</evidence>
<comment type="cofactor">
    <cofactor evidence="1 9">
        <name>Mg(2+)</name>
        <dbReference type="ChEBI" id="CHEBI:18420"/>
    </cofactor>
</comment>
<dbReference type="InterPro" id="IPR021127">
    <property type="entry name" value="CRISPR_associated_Cas2"/>
</dbReference>
<evidence type="ECO:0000313" key="10">
    <source>
        <dbReference type="EMBL" id="ETR67797.1"/>
    </source>
</evidence>
<protein>
    <recommendedName>
        <fullName evidence="9">CRISPR-associated endoribonuclease Cas2</fullName>
        <ecNumber evidence="9">3.1.-.-</ecNumber>
    </recommendedName>
</protein>
<dbReference type="Proteomes" id="UP000189670">
    <property type="component" value="Unassembled WGS sequence"/>
</dbReference>
<dbReference type="GO" id="GO:0051607">
    <property type="term" value="P:defense response to virus"/>
    <property type="evidence" value="ECO:0007669"/>
    <property type="project" value="UniProtKB-UniRule"/>
</dbReference>
<keyword evidence="7 9" id="KW-0460">Magnesium</keyword>
<gene>
    <name evidence="9" type="primary">cas2</name>
    <name evidence="10" type="ORF">OMM_11202</name>
</gene>
<comment type="subunit">
    <text evidence="9">Homodimer, forms a heterotetramer with a Cas1 homodimer.</text>
</comment>
<comment type="similarity">
    <text evidence="2 9">Belongs to the CRISPR-associated endoribonuclease Cas2 protein family.</text>
</comment>
<sequence>MSQSSWYMIVYDIADEKRLRKVHRVMKNFGLPVQQSVFFYPGSQKSVNNLLDKIESVMSIEDDDLRAYPVKHPRYVWATSGSVLDTAPLYSDHQSKKKETPPRKQSWLKRIKNGLFGRKKK</sequence>
<keyword evidence="3 9" id="KW-0540">Nuclease</keyword>
<organism evidence="10 11">
    <name type="scientific">Candidatus Magnetoglobus multicellularis str. Araruama</name>
    <dbReference type="NCBI Taxonomy" id="890399"/>
    <lineage>
        <taxon>Bacteria</taxon>
        <taxon>Pseudomonadati</taxon>
        <taxon>Thermodesulfobacteriota</taxon>
        <taxon>Desulfobacteria</taxon>
        <taxon>Desulfobacterales</taxon>
        <taxon>Desulfobacteraceae</taxon>
        <taxon>Candidatus Magnetoglobus</taxon>
    </lineage>
</organism>
<dbReference type="EMBL" id="ATBP01001209">
    <property type="protein sequence ID" value="ETR67797.1"/>
    <property type="molecule type" value="Genomic_DNA"/>
</dbReference>
<keyword evidence="8 9" id="KW-0051">Antiviral defense</keyword>
<keyword evidence="4 9" id="KW-0479">Metal-binding</keyword>
<dbReference type="PANTHER" id="PTHR34405">
    <property type="entry name" value="CRISPR-ASSOCIATED ENDORIBONUCLEASE CAS2"/>
    <property type="match status" value="1"/>
</dbReference>
<dbReference type="NCBIfam" id="TIGR01573">
    <property type="entry name" value="cas2"/>
    <property type="match status" value="1"/>
</dbReference>
<comment type="function">
    <text evidence="9">CRISPR (clustered regularly interspaced short palindromic repeat), is an adaptive immune system that provides protection against mobile genetic elements (viruses, transposable elements and conjugative plasmids). CRISPR clusters contain sequences complementary to antecedent mobile elements and target invading nucleic acids. CRISPR clusters are transcribed and processed into CRISPR RNA (crRNA). Functions as a ssRNA-specific endoribonuclease. Involved in the integration of spacer DNA into the CRISPR cassette.</text>
</comment>
<evidence type="ECO:0000256" key="8">
    <source>
        <dbReference type="ARBA" id="ARBA00023118"/>
    </source>
</evidence>
<keyword evidence="6 9" id="KW-0378">Hydrolase</keyword>
<name>A0A1V1NYX3_9BACT</name>
<dbReference type="CDD" id="cd09725">
    <property type="entry name" value="Cas2_I_II_III"/>
    <property type="match status" value="1"/>
</dbReference>
<evidence type="ECO:0000256" key="1">
    <source>
        <dbReference type="ARBA" id="ARBA00001946"/>
    </source>
</evidence>
<dbReference type="AlphaFoldDB" id="A0A1V1NYX3"/>
<evidence type="ECO:0000256" key="3">
    <source>
        <dbReference type="ARBA" id="ARBA00022722"/>
    </source>
</evidence>
<evidence type="ECO:0000256" key="6">
    <source>
        <dbReference type="ARBA" id="ARBA00022801"/>
    </source>
</evidence>
<dbReference type="InterPro" id="IPR019199">
    <property type="entry name" value="Virulence_VapD/CRISPR_Cas2"/>
</dbReference>
<dbReference type="GO" id="GO:0016787">
    <property type="term" value="F:hydrolase activity"/>
    <property type="evidence" value="ECO:0007669"/>
    <property type="project" value="UniProtKB-KW"/>
</dbReference>
<keyword evidence="5 9" id="KW-0255">Endonuclease</keyword>
<dbReference type="GO" id="GO:0004521">
    <property type="term" value="F:RNA endonuclease activity"/>
    <property type="evidence" value="ECO:0007669"/>
    <property type="project" value="InterPro"/>
</dbReference>
<evidence type="ECO:0000256" key="4">
    <source>
        <dbReference type="ARBA" id="ARBA00022723"/>
    </source>
</evidence>